<reference evidence="1" key="1">
    <citation type="journal article" date="2022" name="Front. Plant Sci.">
        <title>Agronomic efficiency and genome mining analysis of the wheat-biostimulant rhizospheric bacterium Pseudomonas pergaminensis sp. nov. strain 1008T.</title>
        <authorList>
            <person name="Diaz M."/>
            <person name="Bach T."/>
            <person name="Gonzalez Anta G."/>
            <person name="Agaras B."/>
            <person name="Wibberg D."/>
            <person name="Noguera F."/>
            <person name="Canciani W."/>
            <person name="Valverde C."/>
        </authorList>
    </citation>
    <scope>NUCLEOTIDE SEQUENCE</scope>
    <source>
        <strain evidence="1">1008</strain>
    </source>
</reference>
<accession>A0ABD7TA03</accession>
<reference evidence="1" key="2">
    <citation type="submission" date="2024-04" db="EMBL/GenBank/DDBJ databases">
        <authorList>
            <person name="Diaz M."/>
            <person name="Bach T."/>
            <person name="Gonzalez Anta G."/>
            <person name="Agaras B."/>
            <person name="Wibberg D."/>
            <person name="Noguera F."/>
            <person name="Canciani W."/>
            <person name="Ybarra T."/>
            <person name="Nunez M.L."/>
            <person name="Valverde C."/>
        </authorList>
    </citation>
    <scope>NUCLEOTIDE SEQUENCE</scope>
    <source>
        <strain evidence="1">1008</strain>
    </source>
</reference>
<name>A0ABD7TA03_9PSED</name>
<proteinExistence type="predicted"/>
<evidence type="ECO:0000313" key="1">
    <source>
        <dbReference type="EMBL" id="USV98553.1"/>
    </source>
</evidence>
<dbReference type="KEGG" id="ppeg:KUA23_15815"/>
<gene>
    <name evidence="1" type="ORF">KUA23_15815</name>
</gene>
<organism evidence="1 2">
    <name type="scientific">Pseudomonas pergaminensis</name>
    <dbReference type="NCBI Taxonomy" id="2853159"/>
    <lineage>
        <taxon>Bacteria</taxon>
        <taxon>Pseudomonadati</taxon>
        <taxon>Pseudomonadota</taxon>
        <taxon>Gammaproteobacteria</taxon>
        <taxon>Pseudomonadales</taxon>
        <taxon>Pseudomonadaceae</taxon>
        <taxon>Pseudomonas</taxon>
    </lineage>
</organism>
<dbReference type="EMBL" id="CP078013">
    <property type="protein sequence ID" value="USV98553.1"/>
    <property type="molecule type" value="Genomic_DNA"/>
</dbReference>
<protein>
    <submittedName>
        <fullName evidence="1">Uncharacterized protein</fullName>
    </submittedName>
</protein>
<sequence length="408" mass="44299">MWQFQSINNPSGAALWFSDGEPLSVIRGGKGVSSRLIVEGQGFLDVTDFQNGFPNGPVMDFVNLNGQVVDYTPSPSVDLTLSLPGNGVFSVTQASKGITLSGQLKPLPDIAAADVAYFNQLIADNYVPYQNIPDAPGKTTAQITALGLQLFPFTPYSFQLAMAVYDWTTASFTRLVLMKIFEYTSVGTAPYPLDQASIAEAIWASNWGTYTPQNVDYMRSFLMVPANSLQNVESQLAQVATALQTFSAVENRLLCAAFQSLPRTSIVSEPQLFSGQVDIAQLGTEHFGIEFQQCPLNEGPVGTPLQIPLEAALDTYIQVGQVITTKMVWSFGSSLTEAMQYQNGIILIANPPNNAWVWDTVSYITALSDDPIKIEYTFAPGSSFEVLAVAQATVQGKEVWSITLQPLV</sequence>
<dbReference type="AlphaFoldDB" id="A0ABD7TA03"/>
<evidence type="ECO:0000313" key="2">
    <source>
        <dbReference type="Proteomes" id="UP001056907"/>
    </source>
</evidence>
<dbReference type="RefSeq" id="WP_252992372.1">
    <property type="nucleotide sequence ID" value="NZ_CP078013.2"/>
</dbReference>
<dbReference type="Proteomes" id="UP001056907">
    <property type="component" value="Chromosome"/>
</dbReference>